<keyword evidence="1" id="KW-0812">Transmembrane</keyword>
<evidence type="ECO:0000256" key="1">
    <source>
        <dbReference type="SAM" id="Phobius"/>
    </source>
</evidence>
<feature type="transmembrane region" description="Helical" evidence="1">
    <location>
        <begin position="32"/>
        <end position="50"/>
    </location>
</feature>
<gene>
    <name evidence="2" type="ORF">ACFQ3Q_03605</name>
</gene>
<feature type="transmembrane region" description="Helical" evidence="1">
    <location>
        <begin position="59"/>
        <end position="80"/>
    </location>
</feature>
<keyword evidence="1" id="KW-1133">Transmembrane helix</keyword>
<dbReference type="Proteomes" id="UP001597131">
    <property type="component" value="Unassembled WGS sequence"/>
</dbReference>
<comment type="caution">
    <text evidence="2">The sequence shown here is derived from an EMBL/GenBank/DDBJ whole genome shotgun (WGS) entry which is preliminary data.</text>
</comment>
<feature type="transmembrane region" description="Helical" evidence="1">
    <location>
        <begin position="164"/>
        <end position="182"/>
    </location>
</feature>
<proteinExistence type="predicted"/>
<dbReference type="RefSeq" id="WP_380742996.1">
    <property type="nucleotide sequence ID" value="NZ_JBHTLI010000001.1"/>
</dbReference>
<feature type="transmembrane region" description="Helical" evidence="1">
    <location>
        <begin position="111"/>
        <end position="129"/>
    </location>
</feature>
<sequence length="183" mass="20013">MIRIFRRLAFFIFILLQFIFLFSIFFEKFDTPLLLGFLLLLSALLSLAYYNSPRQEEEFFIKDVFLIFFVVLGAVISYFINLDFGPVIAAGATGTIASFLPSVLKKKKQGIIAEFPAAVYCGAFVGMTAPSVAGNLSFIIFSGFLAGSFLLLAKNIFNGFGGKLGTIAFGGVALSSAIIYLVF</sequence>
<organism evidence="2 3">
    <name type="scientific">Salegentibacter chungangensis</name>
    <dbReference type="NCBI Taxonomy" id="1335724"/>
    <lineage>
        <taxon>Bacteria</taxon>
        <taxon>Pseudomonadati</taxon>
        <taxon>Bacteroidota</taxon>
        <taxon>Flavobacteriia</taxon>
        <taxon>Flavobacteriales</taxon>
        <taxon>Flavobacteriaceae</taxon>
        <taxon>Salegentibacter</taxon>
    </lineage>
</organism>
<name>A0ABW3NP25_9FLAO</name>
<feature type="transmembrane region" description="Helical" evidence="1">
    <location>
        <begin position="7"/>
        <end position="26"/>
    </location>
</feature>
<reference evidence="3" key="1">
    <citation type="journal article" date="2019" name="Int. J. Syst. Evol. Microbiol.">
        <title>The Global Catalogue of Microorganisms (GCM) 10K type strain sequencing project: providing services to taxonomists for standard genome sequencing and annotation.</title>
        <authorList>
            <consortium name="The Broad Institute Genomics Platform"/>
            <consortium name="The Broad Institute Genome Sequencing Center for Infectious Disease"/>
            <person name="Wu L."/>
            <person name="Ma J."/>
        </authorList>
    </citation>
    <scope>NUCLEOTIDE SEQUENCE [LARGE SCALE GENOMIC DNA]</scope>
    <source>
        <strain evidence="3">CCUG 64793</strain>
    </source>
</reference>
<feature type="transmembrane region" description="Helical" evidence="1">
    <location>
        <begin position="135"/>
        <end position="152"/>
    </location>
</feature>
<protein>
    <submittedName>
        <fullName evidence="2">Uncharacterized protein</fullName>
    </submittedName>
</protein>
<accession>A0ABW3NP25</accession>
<keyword evidence="1" id="KW-0472">Membrane</keyword>
<feature type="transmembrane region" description="Helical" evidence="1">
    <location>
        <begin position="86"/>
        <end position="104"/>
    </location>
</feature>
<keyword evidence="3" id="KW-1185">Reference proteome</keyword>
<evidence type="ECO:0000313" key="2">
    <source>
        <dbReference type="EMBL" id="MFD1094825.1"/>
    </source>
</evidence>
<dbReference type="EMBL" id="JBHTLI010000001">
    <property type="protein sequence ID" value="MFD1094825.1"/>
    <property type="molecule type" value="Genomic_DNA"/>
</dbReference>
<evidence type="ECO:0000313" key="3">
    <source>
        <dbReference type="Proteomes" id="UP001597131"/>
    </source>
</evidence>